<keyword evidence="2" id="KW-0433">Leucine-rich repeat</keyword>
<feature type="domain" description="Disease resistance protein winged helix" evidence="9">
    <location>
        <begin position="432"/>
        <end position="514"/>
    </location>
</feature>
<evidence type="ECO:0000256" key="3">
    <source>
        <dbReference type="ARBA" id="ARBA00022737"/>
    </source>
</evidence>
<feature type="domain" description="R13L1/DRL21-like LRR repeat region" evidence="10">
    <location>
        <begin position="694"/>
        <end position="815"/>
    </location>
</feature>
<dbReference type="Gene3D" id="3.80.10.10">
    <property type="entry name" value="Ribonuclease Inhibitor"/>
    <property type="match status" value="6"/>
</dbReference>
<dbReference type="Pfam" id="PF18052">
    <property type="entry name" value="Rx_N"/>
    <property type="match status" value="1"/>
</dbReference>
<dbReference type="InterPro" id="IPR042197">
    <property type="entry name" value="Apaf_helical"/>
</dbReference>
<evidence type="ECO:0000256" key="1">
    <source>
        <dbReference type="ARBA" id="ARBA00008894"/>
    </source>
</evidence>
<dbReference type="Pfam" id="PF23559">
    <property type="entry name" value="WHD_DRP"/>
    <property type="match status" value="1"/>
</dbReference>
<evidence type="ECO:0000313" key="12">
    <source>
        <dbReference type="Proteomes" id="UP000275267"/>
    </source>
</evidence>
<protein>
    <submittedName>
        <fullName evidence="11">Disease resistance protein RGA4</fullName>
    </submittedName>
</protein>
<reference evidence="12" key="1">
    <citation type="journal article" date="2019" name="Nat. Commun.">
        <title>The genome of broomcorn millet.</title>
        <authorList>
            <person name="Zou C."/>
            <person name="Miki D."/>
            <person name="Li D."/>
            <person name="Tang Q."/>
            <person name="Xiao L."/>
            <person name="Rajput S."/>
            <person name="Deng P."/>
            <person name="Jia W."/>
            <person name="Huang R."/>
            <person name="Zhang M."/>
            <person name="Sun Y."/>
            <person name="Hu J."/>
            <person name="Fu X."/>
            <person name="Schnable P.S."/>
            <person name="Li F."/>
            <person name="Zhang H."/>
            <person name="Feng B."/>
            <person name="Zhu X."/>
            <person name="Liu R."/>
            <person name="Schnable J.C."/>
            <person name="Zhu J.-K."/>
            <person name="Zhang H."/>
        </authorList>
    </citation>
    <scope>NUCLEOTIDE SEQUENCE [LARGE SCALE GENOMIC DNA]</scope>
</reference>
<dbReference type="OrthoDB" id="644940at2759"/>
<keyword evidence="4" id="KW-0547">Nucleotide-binding</keyword>
<keyword evidence="3" id="KW-0677">Repeat</keyword>
<evidence type="ECO:0000259" key="9">
    <source>
        <dbReference type="Pfam" id="PF23559"/>
    </source>
</evidence>
<dbReference type="InterPro" id="IPR002182">
    <property type="entry name" value="NB-ARC"/>
</dbReference>
<dbReference type="GO" id="GO:0005524">
    <property type="term" value="F:ATP binding"/>
    <property type="evidence" value="ECO:0007669"/>
    <property type="project" value="UniProtKB-KW"/>
</dbReference>
<dbReference type="Proteomes" id="UP000275267">
    <property type="component" value="Unassembled WGS sequence"/>
</dbReference>
<dbReference type="Pfam" id="PF00931">
    <property type="entry name" value="NB-ARC"/>
    <property type="match status" value="1"/>
</dbReference>
<keyword evidence="5" id="KW-0611">Plant defense</keyword>
<dbReference type="Pfam" id="PF25019">
    <property type="entry name" value="LRR_R13L1-DRL21"/>
    <property type="match status" value="1"/>
</dbReference>
<dbReference type="GO" id="GO:0009626">
    <property type="term" value="P:plant-type hypersensitive response"/>
    <property type="evidence" value="ECO:0007669"/>
    <property type="project" value="UniProtKB-ARBA"/>
</dbReference>
<evidence type="ECO:0000313" key="11">
    <source>
        <dbReference type="EMBL" id="RLM85835.1"/>
    </source>
</evidence>
<dbReference type="Gene3D" id="3.40.50.300">
    <property type="entry name" value="P-loop containing nucleotide triphosphate hydrolases"/>
    <property type="match status" value="1"/>
</dbReference>
<dbReference type="Gene3D" id="1.10.8.430">
    <property type="entry name" value="Helical domain of apoptotic protease-activating factors"/>
    <property type="match status" value="1"/>
</dbReference>
<dbReference type="InterPro" id="IPR058922">
    <property type="entry name" value="WHD_DRP"/>
</dbReference>
<dbReference type="PRINTS" id="PR00364">
    <property type="entry name" value="DISEASERSIST"/>
</dbReference>
<dbReference type="SUPFAM" id="SSF52058">
    <property type="entry name" value="L domain-like"/>
    <property type="match status" value="2"/>
</dbReference>
<dbReference type="InterPro" id="IPR056789">
    <property type="entry name" value="LRR_R13L1-DRL21"/>
</dbReference>
<evidence type="ECO:0000259" key="8">
    <source>
        <dbReference type="Pfam" id="PF18052"/>
    </source>
</evidence>
<name>A0A3L6QSX8_PANMI</name>
<gene>
    <name evidence="11" type="ORF">C2845_PM04G04180</name>
</gene>
<evidence type="ECO:0000256" key="6">
    <source>
        <dbReference type="ARBA" id="ARBA00022840"/>
    </source>
</evidence>
<dbReference type="InterPro" id="IPR041118">
    <property type="entry name" value="Rx_N"/>
</dbReference>
<dbReference type="InterPro" id="IPR036388">
    <property type="entry name" value="WH-like_DNA-bd_sf"/>
</dbReference>
<dbReference type="FunFam" id="1.10.10.10:FF:000322">
    <property type="entry name" value="Probable disease resistance protein At1g63360"/>
    <property type="match status" value="1"/>
</dbReference>
<organism evidence="11 12">
    <name type="scientific">Panicum miliaceum</name>
    <name type="common">Proso millet</name>
    <name type="synonym">Broomcorn millet</name>
    <dbReference type="NCBI Taxonomy" id="4540"/>
    <lineage>
        <taxon>Eukaryota</taxon>
        <taxon>Viridiplantae</taxon>
        <taxon>Streptophyta</taxon>
        <taxon>Embryophyta</taxon>
        <taxon>Tracheophyta</taxon>
        <taxon>Spermatophyta</taxon>
        <taxon>Magnoliopsida</taxon>
        <taxon>Liliopsida</taxon>
        <taxon>Poales</taxon>
        <taxon>Poaceae</taxon>
        <taxon>PACMAD clade</taxon>
        <taxon>Panicoideae</taxon>
        <taxon>Panicodae</taxon>
        <taxon>Paniceae</taxon>
        <taxon>Panicinae</taxon>
        <taxon>Panicum</taxon>
        <taxon>Panicum sect. Panicum</taxon>
    </lineage>
</organism>
<dbReference type="FunFam" id="3.40.50.300:FF:001091">
    <property type="entry name" value="Probable disease resistance protein At1g61300"/>
    <property type="match status" value="1"/>
</dbReference>
<proteinExistence type="inferred from homology"/>
<keyword evidence="12" id="KW-1185">Reference proteome</keyword>
<feature type="domain" description="NB-ARC" evidence="7">
    <location>
        <begin position="183"/>
        <end position="334"/>
    </location>
</feature>
<comment type="caution">
    <text evidence="11">The sequence shown here is derived from an EMBL/GenBank/DDBJ whole genome shotgun (WGS) entry which is preliminary data.</text>
</comment>
<dbReference type="GO" id="GO:0043531">
    <property type="term" value="F:ADP binding"/>
    <property type="evidence" value="ECO:0007669"/>
    <property type="project" value="InterPro"/>
</dbReference>
<dbReference type="Gene3D" id="1.20.5.4130">
    <property type="match status" value="1"/>
</dbReference>
<evidence type="ECO:0000259" key="10">
    <source>
        <dbReference type="Pfam" id="PF25019"/>
    </source>
</evidence>
<dbReference type="SUPFAM" id="SSF52540">
    <property type="entry name" value="P-loop containing nucleoside triphosphate hydrolases"/>
    <property type="match status" value="1"/>
</dbReference>
<dbReference type="PANTHER" id="PTHR36766">
    <property type="entry name" value="PLANT BROAD-SPECTRUM MILDEW RESISTANCE PROTEIN RPW8"/>
    <property type="match status" value="1"/>
</dbReference>
<dbReference type="EMBL" id="PQIB02000011">
    <property type="protein sequence ID" value="RLM85835.1"/>
    <property type="molecule type" value="Genomic_DNA"/>
</dbReference>
<keyword evidence="6" id="KW-0067">ATP-binding</keyword>
<dbReference type="STRING" id="4540.A0A3L6QSX8"/>
<evidence type="ECO:0000256" key="4">
    <source>
        <dbReference type="ARBA" id="ARBA00022741"/>
    </source>
</evidence>
<evidence type="ECO:0000256" key="2">
    <source>
        <dbReference type="ARBA" id="ARBA00022614"/>
    </source>
</evidence>
<evidence type="ECO:0000256" key="5">
    <source>
        <dbReference type="ARBA" id="ARBA00022821"/>
    </source>
</evidence>
<dbReference type="GO" id="GO:0042742">
    <property type="term" value="P:defense response to bacterium"/>
    <property type="evidence" value="ECO:0007669"/>
    <property type="project" value="UniProtKB-ARBA"/>
</dbReference>
<dbReference type="GO" id="GO:0002758">
    <property type="term" value="P:innate immune response-activating signaling pathway"/>
    <property type="evidence" value="ECO:0007669"/>
    <property type="project" value="UniProtKB-ARBA"/>
</dbReference>
<comment type="similarity">
    <text evidence="1">Belongs to the disease resistance NB-LRR family.</text>
</comment>
<evidence type="ECO:0000259" key="7">
    <source>
        <dbReference type="Pfam" id="PF00931"/>
    </source>
</evidence>
<feature type="domain" description="Disease resistance N-terminal" evidence="8">
    <location>
        <begin position="14"/>
        <end position="99"/>
    </location>
</feature>
<sequence length="1590" mass="176470">MAEVLATMVVGPLVSMVQEKASSYLLDQYKVMEGMEEQHEVLKRKLPAILDVITDAEEQAAAKREGAKAWLEKVRKVAYQANDVLDEFKYEALRRKAKEEGHNKDLGINVIKLFPTHNRIVFRHRMANKLRVILKEIDVLIAEMNAFRFKFKPGQPEPTNYLRQNDSNIFDPTNIASRSRADEKKEAVCTLLAQVGNENLTVHPIVGMGGLGKTTLAQLIYNDPEIQKHFELRLWVCVSDNFEVDSLADRIVKENGCDPTGNSALEKLQNAVSGKRYLLVLDDVWNRDEHKWERLKFYLQHGGKGSSLLTTTRDDKVAQLMGTAEVKNLKSLDEIYIKEIIETKAFGSKQVEQRPRELVDMVGDVAKRCSGSPLAATALGCVLRTKTSKQEWDVVLNRSTICDEENGILPVLKLSYNCLPSYMRQCFAFCAMFPKDYEIDVQMLIHLWMANGFVPEQPRVCPETIGEKIFNELKSRSFFQDLKSAPFDKTYFFGRIKYCSRITCKIHDLMHDVAESSMGKECAAIATHPSQSEYALHSARHLYLSVRRPENLLNASLEKGSPAFQTLICDGYVKEDMKIFSKYNSIRALKIKRGSFLRPKYLHHLRYLDLSETDIEALPEDISILYHLQTLDLSHCGGLQRLPKELKYLTSLRHLYTHGCRKLRSMPGGLGHLTSLQALTCFVAGTDSGCSNVGELRNLDLGGRLELSQLENVTGADGAQAAGLGNKKKLTELELRWTDGDQEAQNNNHEEVVEGLKPHDGLKVLRIYSCGSSTFPTWMDMLNGMVEVMLSGCKKLEKLPALWQLPALEILDLAGLESLHCLCSGGTTPVTFPKLKVLSLIWMPKFEAWLDTGVVQGEGPIFPKVEDLVIHRCGSLTALPKAASVITESSGGVDTKCRSAFPALRNMTLSELNMFDRWEAAEGTPGDGVTFPLLEELGIWHCASLSALPKGGSLLVEQSFGGAETVCRRSAFPALRKLYLFHLSALERWGAAEGTPGEEVTFPLLEDLEIDACPKLTGLPEAPKLGRLGIGGEGQQISLQAASRCIPSLSSLRLDVSPHDTETTLLHVKQKWDHELPLAAMELTRCDLLFSSHPGALALWTCFAQLVDLTIWYCDALVHWPENVFQVLASLRRLWILRCSKLTGHTQASDAQSAPSGGGLLPRLEYLRISGCTSLVLVPNLPASLKELRIEFCSDNIKSIVFGQHEYEMLAGGEGVVQPDTSSLIPGSNSNEATASTAVLKLSSAASHPLLPCLESLTIQWCDGLSDVANLPPSIKTVTIYSCGNLQSLSGKLDAIQKLRIYSCSRLESLESWLGELRSLEELVLSRCKSLVSLPDGPQAYSSLRALEIQGCDGMKLLPRSLQSRLDCLEEERIDARYEETSHRLQAEEFIEGCSDNIKSIVFGQHEYVMLAGGEGVVQPDTSSLIPGSNSNEATASTAVLKLSSAASHPVLPCLESLTIQWCKGLSDVANLPPSIRTLRIYSCGNLQSLSGKLDAIQKLRIYSCSRLESLESWLGELRWLEELVLYGCESLVSLPDGPQAYSSLRALQIQDCDGIKLLPRSLQSRLDCLEEERIDARYEGNLQFPACFF</sequence>
<dbReference type="InterPro" id="IPR032675">
    <property type="entry name" value="LRR_dom_sf"/>
</dbReference>
<dbReference type="SUPFAM" id="SSF52047">
    <property type="entry name" value="RNI-like"/>
    <property type="match status" value="1"/>
</dbReference>
<dbReference type="InterPro" id="IPR027417">
    <property type="entry name" value="P-loop_NTPase"/>
</dbReference>
<dbReference type="Gene3D" id="1.10.10.10">
    <property type="entry name" value="Winged helix-like DNA-binding domain superfamily/Winged helix DNA-binding domain"/>
    <property type="match status" value="1"/>
</dbReference>
<accession>A0A3L6QSX8</accession>
<dbReference type="PANTHER" id="PTHR36766:SF55">
    <property type="entry name" value="OS11G0492900 PROTEIN"/>
    <property type="match status" value="1"/>
</dbReference>